<evidence type="ECO:0000313" key="1">
    <source>
        <dbReference type="EMBL" id="KAL2736629.1"/>
    </source>
</evidence>
<keyword evidence="2" id="KW-1185">Reference proteome</keyword>
<evidence type="ECO:0000313" key="2">
    <source>
        <dbReference type="Proteomes" id="UP001607303"/>
    </source>
</evidence>
<proteinExistence type="predicted"/>
<comment type="caution">
    <text evidence="1">The sequence shown here is derived from an EMBL/GenBank/DDBJ whole genome shotgun (WGS) entry which is preliminary data.</text>
</comment>
<sequence>MGVSEPRYSAHHAYGVVQVQVQVDLQVGQRPVETFFRIRGERMEEAPQPLCNNFYDGSTVSFAFPINTRKRFRKKFSITSRLCRHVWLSP</sequence>
<name>A0ABD2BV31_VESMC</name>
<accession>A0ABD2BV31</accession>
<protein>
    <submittedName>
        <fullName evidence="1">Uncharacterized protein</fullName>
    </submittedName>
</protein>
<dbReference type="EMBL" id="JAYRBN010000066">
    <property type="protein sequence ID" value="KAL2736629.1"/>
    <property type="molecule type" value="Genomic_DNA"/>
</dbReference>
<organism evidence="1 2">
    <name type="scientific">Vespula maculifrons</name>
    <name type="common">Eastern yellow jacket</name>
    <name type="synonym">Wasp</name>
    <dbReference type="NCBI Taxonomy" id="7453"/>
    <lineage>
        <taxon>Eukaryota</taxon>
        <taxon>Metazoa</taxon>
        <taxon>Ecdysozoa</taxon>
        <taxon>Arthropoda</taxon>
        <taxon>Hexapoda</taxon>
        <taxon>Insecta</taxon>
        <taxon>Pterygota</taxon>
        <taxon>Neoptera</taxon>
        <taxon>Endopterygota</taxon>
        <taxon>Hymenoptera</taxon>
        <taxon>Apocrita</taxon>
        <taxon>Aculeata</taxon>
        <taxon>Vespoidea</taxon>
        <taxon>Vespidae</taxon>
        <taxon>Vespinae</taxon>
        <taxon>Vespula</taxon>
    </lineage>
</organism>
<gene>
    <name evidence="1" type="ORF">V1477_013138</name>
</gene>
<dbReference type="Proteomes" id="UP001607303">
    <property type="component" value="Unassembled WGS sequence"/>
</dbReference>
<feature type="non-terminal residue" evidence="1">
    <location>
        <position position="90"/>
    </location>
</feature>
<dbReference type="AlphaFoldDB" id="A0ABD2BV31"/>
<reference evidence="1 2" key="1">
    <citation type="journal article" date="2024" name="Ann. Entomol. Soc. Am.">
        <title>Genomic analyses of the southern and eastern yellowjacket wasps (Hymenoptera: Vespidae) reveal evolutionary signatures of social life.</title>
        <authorList>
            <person name="Catto M.A."/>
            <person name="Caine P.B."/>
            <person name="Orr S.E."/>
            <person name="Hunt B.G."/>
            <person name="Goodisman M.A.D."/>
        </authorList>
    </citation>
    <scope>NUCLEOTIDE SEQUENCE [LARGE SCALE GENOMIC DNA]</scope>
    <source>
        <strain evidence="1">232</strain>
        <tissue evidence="1">Head and thorax</tissue>
    </source>
</reference>